<dbReference type="RefSeq" id="WP_213483923.1">
    <property type="nucleotide sequence ID" value="NZ_CAJRAY010000026.1"/>
</dbReference>
<name>A0ABN7RQJ1_THEXY</name>
<sequence>MLLQRLPWAGVRIAVAAAVILDAKTLVPIHYGTMHHPPIYHETADIAARLEAAAANKIRVDMIGTAEILRL</sequence>
<accession>A0ABN7RQJ1</accession>
<keyword evidence="2" id="KW-1185">Reference proteome</keyword>
<evidence type="ECO:0008006" key="3">
    <source>
        <dbReference type="Google" id="ProtNLM"/>
    </source>
</evidence>
<comment type="caution">
    <text evidence="1">The sequence shown here is derived from an EMBL/GenBank/DDBJ whole genome shotgun (WGS) entry which is preliminary data.</text>
</comment>
<reference evidence="1 2" key="1">
    <citation type="submission" date="2021-04" db="EMBL/GenBank/DDBJ databases">
        <authorList>
            <person name="Rakotoarivonina H."/>
        </authorList>
    </citation>
    <scope>NUCLEOTIDE SEQUENCE [LARGE SCALE GENOMIC DNA]</scope>
    <source>
        <strain evidence="1 2">XE</strain>
    </source>
</reference>
<protein>
    <recommendedName>
        <fullName evidence="3">Metallo-beta-lactamase domain-containing protein</fullName>
    </recommendedName>
</protein>
<evidence type="ECO:0000313" key="2">
    <source>
        <dbReference type="Proteomes" id="UP000681526"/>
    </source>
</evidence>
<dbReference type="Proteomes" id="UP000681526">
    <property type="component" value="Unassembled WGS sequence"/>
</dbReference>
<evidence type="ECO:0000313" key="1">
    <source>
        <dbReference type="EMBL" id="CAG5082853.1"/>
    </source>
</evidence>
<organism evidence="1 2">
    <name type="scientific">Thermobacillus xylanilyticus</name>
    <dbReference type="NCBI Taxonomy" id="76633"/>
    <lineage>
        <taxon>Bacteria</taxon>
        <taxon>Bacillati</taxon>
        <taxon>Bacillota</taxon>
        <taxon>Bacilli</taxon>
        <taxon>Bacillales</taxon>
        <taxon>Paenibacillaceae</taxon>
        <taxon>Thermobacillus</taxon>
    </lineage>
</organism>
<dbReference type="EMBL" id="CAJRAY010000026">
    <property type="protein sequence ID" value="CAG5082853.1"/>
    <property type="molecule type" value="Genomic_DNA"/>
</dbReference>
<gene>
    <name evidence="1" type="primary">txxe 1361</name>
    <name evidence="1" type="ORF">TXXE_06455</name>
</gene>
<proteinExistence type="predicted"/>